<name>A0ABT0W8A2_9BACI</name>
<proteinExistence type="predicted"/>
<dbReference type="EMBL" id="JAMQCR010000001">
    <property type="protein sequence ID" value="MCM2532560.1"/>
    <property type="molecule type" value="Genomic_DNA"/>
</dbReference>
<evidence type="ECO:0000313" key="1">
    <source>
        <dbReference type="EMBL" id="MCM2532560.1"/>
    </source>
</evidence>
<reference evidence="1 2" key="1">
    <citation type="submission" date="2022-06" db="EMBL/GenBank/DDBJ databases">
        <authorList>
            <person name="Jeon C.O."/>
        </authorList>
    </citation>
    <scope>NUCLEOTIDE SEQUENCE [LARGE SCALE GENOMIC DNA]</scope>
    <source>
        <strain evidence="1 2">KCTC 13943</strain>
    </source>
</reference>
<keyword evidence="2" id="KW-1185">Reference proteome</keyword>
<evidence type="ECO:0000313" key="2">
    <source>
        <dbReference type="Proteomes" id="UP001523262"/>
    </source>
</evidence>
<dbReference type="Proteomes" id="UP001523262">
    <property type="component" value="Unassembled WGS sequence"/>
</dbReference>
<comment type="caution">
    <text evidence="1">The sequence shown here is derived from an EMBL/GenBank/DDBJ whole genome shotgun (WGS) entry which is preliminary data.</text>
</comment>
<organism evidence="1 2">
    <name type="scientific">Neobacillus pocheonensis</name>
    <dbReference type="NCBI Taxonomy" id="363869"/>
    <lineage>
        <taxon>Bacteria</taxon>
        <taxon>Bacillati</taxon>
        <taxon>Bacillota</taxon>
        <taxon>Bacilli</taxon>
        <taxon>Bacillales</taxon>
        <taxon>Bacillaceae</taxon>
        <taxon>Neobacillus</taxon>
    </lineage>
</organism>
<sequence length="75" mass="8756">MTWTKEELSNYNHAKSPWFIVSTNGKVDIGNERGDGDSKIGLQPWGMYKLVHEWLKCNHELSKEQKLELINLLQK</sequence>
<accession>A0ABT0W8A2</accession>
<protein>
    <submittedName>
        <fullName evidence="1">Uncharacterized protein</fullName>
    </submittedName>
</protein>
<gene>
    <name evidence="1" type="ORF">NDK43_09395</name>
</gene>